<dbReference type="OrthoDB" id="8436543at2"/>
<comment type="caution">
    <text evidence="2">The sequence shown here is derived from an EMBL/GenBank/DDBJ whole genome shotgun (WGS) entry which is preliminary data.</text>
</comment>
<dbReference type="EMBL" id="BAEQ01000045">
    <property type="protein sequence ID" value="GAC29374.1"/>
    <property type="molecule type" value="Genomic_DNA"/>
</dbReference>
<sequence length="449" mass="49027">MSLTIHVFIATSKGLVAIQSITELQDVELQSVITINGSTDLATISSAYHRFVQKSTGVIQSEFGGHSFRANISRNIDQGSSWQLPFYLAHFIQANVTSLQLGAGVVQLGQGIPKAGDVVLIATGQINTSTGAIEAVNHVPDKCMTASPQIKLWMKKGILVEFFIPANNLYTKDTSQGRDYQQTASSVHVKTTIPQILPAADCAIYPVIDISQLKEHVEQLLPAPMVQDDNPSAQTHKLVFPATRTKQLSDNSSGSDRAASNSLTLSKKAVILLLTMVPVFFIVIIAMMYWALNTNAGYTDTRFITTMKSGLYCDGNAVKQASNIAQQYVSRIPAVAFSDACSLTLITAKQIPQIWLVADSKTLIELSSIVIGEEFHWTIPLPKQQNADREYVLVVTSQYLDLADLAACKSYLSRLQQTQKPSVEILASFFSKINVNPQYISQKLVTAAN</sequence>
<gene>
    <name evidence="2" type="ORF">GPAL_2517</name>
</gene>
<proteinExistence type="predicted"/>
<dbReference type="RefSeq" id="WP_006012185.1">
    <property type="nucleotide sequence ID" value="NZ_AUAV01000011.1"/>
</dbReference>
<keyword evidence="1" id="KW-0812">Transmembrane</keyword>
<organism evidence="2 3">
    <name type="scientific">Brumicola pallidula DSM 14239 = ACAM 615</name>
    <dbReference type="NCBI Taxonomy" id="1121922"/>
    <lineage>
        <taxon>Bacteria</taxon>
        <taxon>Pseudomonadati</taxon>
        <taxon>Pseudomonadota</taxon>
        <taxon>Gammaproteobacteria</taxon>
        <taxon>Alteromonadales</taxon>
        <taxon>Alteromonadaceae</taxon>
        <taxon>Brumicola</taxon>
    </lineage>
</organism>
<dbReference type="STRING" id="1121922.GCA_000428905_02271"/>
<keyword evidence="1" id="KW-0472">Membrane</keyword>
<reference evidence="3" key="1">
    <citation type="journal article" date="2014" name="Environ. Microbiol.">
        <title>Comparative genomics of the marine bacterial genus Glaciecola reveals the high degree of genomic diversity and genomic characteristic for cold adaptation.</title>
        <authorList>
            <person name="Qin Q.L."/>
            <person name="Xie B.B."/>
            <person name="Yu Y."/>
            <person name="Shu Y.L."/>
            <person name="Rong J.C."/>
            <person name="Zhang Y.J."/>
            <person name="Zhao D.L."/>
            <person name="Chen X.L."/>
            <person name="Zhang X.Y."/>
            <person name="Chen B."/>
            <person name="Zhou B.C."/>
            <person name="Zhang Y.Z."/>
        </authorList>
    </citation>
    <scope>NUCLEOTIDE SEQUENCE [LARGE SCALE GENOMIC DNA]</scope>
    <source>
        <strain evidence="3">ACAM 615</strain>
    </source>
</reference>
<evidence type="ECO:0000313" key="3">
    <source>
        <dbReference type="Proteomes" id="UP000006251"/>
    </source>
</evidence>
<evidence type="ECO:0000313" key="2">
    <source>
        <dbReference type="EMBL" id="GAC29374.1"/>
    </source>
</evidence>
<dbReference type="AlphaFoldDB" id="K6Y9G3"/>
<name>K6Y9G3_9ALTE</name>
<evidence type="ECO:0000256" key="1">
    <source>
        <dbReference type="SAM" id="Phobius"/>
    </source>
</evidence>
<protein>
    <submittedName>
        <fullName evidence="2">Uncharacterized protein</fullName>
    </submittedName>
</protein>
<keyword evidence="3" id="KW-1185">Reference proteome</keyword>
<feature type="transmembrane region" description="Helical" evidence="1">
    <location>
        <begin position="270"/>
        <end position="292"/>
    </location>
</feature>
<accession>K6Y9G3</accession>
<dbReference type="Proteomes" id="UP000006251">
    <property type="component" value="Unassembled WGS sequence"/>
</dbReference>
<keyword evidence="1" id="KW-1133">Transmembrane helix</keyword>